<dbReference type="CDD" id="cd06225">
    <property type="entry name" value="HAMP"/>
    <property type="match status" value="1"/>
</dbReference>
<dbReference type="PROSITE" id="PS50109">
    <property type="entry name" value="HIS_KIN"/>
    <property type="match status" value="1"/>
</dbReference>
<dbReference type="InterPro" id="IPR000014">
    <property type="entry name" value="PAS"/>
</dbReference>
<evidence type="ECO:0000256" key="6">
    <source>
        <dbReference type="ARBA" id="ARBA00022553"/>
    </source>
</evidence>
<dbReference type="Pfam" id="PF00672">
    <property type="entry name" value="HAMP"/>
    <property type="match status" value="1"/>
</dbReference>
<dbReference type="Pfam" id="PF02518">
    <property type="entry name" value="HATPase_c"/>
    <property type="match status" value="1"/>
</dbReference>
<dbReference type="Gene3D" id="3.30.450.20">
    <property type="entry name" value="PAS domain"/>
    <property type="match status" value="2"/>
</dbReference>
<keyword evidence="13" id="KW-0902">Two-component regulatory system</keyword>
<keyword evidence="6" id="KW-0597">Phosphoprotein</keyword>
<dbReference type="GO" id="GO:0030295">
    <property type="term" value="F:protein kinase activator activity"/>
    <property type="evidence" value="ECO:0007669"/>
    <property type="project" value="TreeGrafter"/>
</dbReference>
<evidence type="ECO:0000256" key="13">
    <source>
        <dbReference type="ARBA" id="ARBA00023012"/>
    </source>
</evidence>
<dbReference type="InterPro" id="IPR003661">
    <property type="entry name" value="HisK_dim/P_dom"/>
</dbReference>
<accession>A0A1F8C050</accession>
<evidence type="ECO:0000313" key="20">
    <source>
        <dbReference type="EMBL" id="OGM69189.1"/>
    </source>
</evidence>
<dbReference type="SMART" id="SM00091">
    <property type="entry name" value="PAS"/>
    <property type="match status" value="2"/>
</dbReference>
<evidence type="ECO:0000256" key="5">
    <source>
        <dbReference type="ARBA" id="ARBA00022475"/>
    </source>
</evidence>
<dbReference type="CDD" id="cd00130">
    <property type="entry name" value="PAS"/>
    <property type="match status" value="1"/>
</dbReference>
<dbReference type="SUPFAM" id="SSF55874">
    <property type="entry name" value="ATPase domain of HSP90 chaperone/DNA topoisomerase II/histidine kinase"/>
    <property type="match status" value="1"/>
</dbReference>
<dbReference type="PROSITE" id="PS50112">
    <property type="entry name" value="PAS"/>
    <property type="match status" value="1"/>
</dbReference>
<evidence type="ECO:0000259" key="17">
    <source>
        <dbReference type="PROSITE" id="PS50109"/>
    </source>
</evidence>
<comment type="subcellular location">
    <subcellularLocation>
        <location evidence="2">Cell membrane</location>
    </subcellularLocation>
    <subcellularLocation>
        <location evidence="3">Membrane raft</location>
        <topology evidence="3">Multi-pass membrane protein</topology>
    </subcellularLocation>
</comment>
<evidence type="ECO:0000256" key="8">
    <source>
        <dbReference type="ARBA" id="ARBA00022692"/>
    </source>
</evidence>
<dbReference type="PROSITE" id="PS50885">
    <property type="entry name" value="HAMP"/>
    <property type="match status" value="1"/>
</dbReference>
<dbReference type="EC" id="2.7.13.3" evidence="4"/>
<dbReference type="PANTHER" id="PTHR42878">
    <property type="entry name" value="TWO-COMPONENT HISTIDINE KINASE"/>
    <property type="match status" value="1"/>
</dbReference>
<dbReference type="InterPro" id="IPR050351">
    <property type="entry name" value="BphY/WalK/GraS-like"/>
</dbReference>
<dbReference type="InterPro" id="IPR005467">
    <property type="entry name" value="His_kinase_dom"/>
</dbReference>
<evidence type="ECO:0000256" key="16">
    <source>
        <dbReference type="SAM" id="Phobius"/>
    </source>
</evidence>
<comment type="catalytic activity">
    <reaction evidence="1">
        <text>ATP + protein L-histidine = ADP + protein N-phospho-L-histidine.</text>
        <dbReference type="EC" id="2.7.13.3"/>
    </reaction>
</comment>
<sequence>MKLNFSIRSKLILVVFSSLIFVGVGETYIVVNLRNSYNKLFELQKENTTVENVISESFLLFGNTSVTLDNVLIGVDDLESLRESEALFNAESLKLKILLDAFINGSESEAFKKVSGGLIYKEWLRNEDFRKFGKIPRLSNSHLQTVGEWSIYFGAYGRNADNIFSLERTIIRLGNKGEEAILSQEELKKEIFEAREHQMKIAELMKNLLGEQNVDFEKRSESVNTKLKNQIVAGGTLLNVLLLTISILALAVIFKEIVGPIADLSRVSREIASGKLKARGKESGNDEIGILTRNFNQMIESLARDQETLEARVEERTQDLKEETDKANSIINSTADGLFVIDREGKFVLVNPAAEKITKYKREELIAKKITVIKLLKGNRELKEEERPFSNVITTGKPFTVTVDDDYSLERADGVSIPITIDESPLSGNGVTGVVIAFRDVTIEKESKSIIEEEVKEKTAQLSASINSLSFGFILADNTGTIIMRNSSARLLIGEEIKGKKLSDVEKIVGAKIDLIKHAEASHRENRLIECDNCTIGQKIIHTYFTPVVSEATDLGTVILMEDITEKKVLDRARDEFFSIASHELRTPLTAIMGNTSLIEEYFSAKLKDKELKEMIDDVKESAERLIRIVDDFLNVSRLEMGKIEFKKENVDLKTLAQNVIKELGPQAAQKGIALEIESPKSEIPKAKADSARAEEVLINLVGNAIKYSDKGEIKIGFAPENGTVKVSVSDTGKGIAPENEKLLFHKFQQAGSSIYTRDTTQGTGLGLYISRLMVEGMGGKVWLEKTQVDKGSVFAFSLPVAAK</sequence>
<evidence type="ECO:0000256" key="4">
    <source>
        <dbReference type="ARBA" id="ARBA00012438"/>
    </source>
</evidence>
<dbReference type="SUPFAM" id="SSF55785">
    <property type="entry name" value="PYP-like sensor domain (PAS domain)"/>
    <property type="match status" value="2"/>
</dbReference>
<keyword evidence="10" id="KW-0418">Kinase</keyword>
<dbReference type="FunFam" id="1.10.287.130:FF:000001">
    <property type="entry name" value="Two-component sensor histidine kinase"/>
    <property type="match status" value="1"/>
</dbReference>
<evidence type="ECO:0000256" key="11">
    <source>
        <dbReference type="ARBA" id="ARBA00022840"/>
    </source>
</evidence>
<feature type="domain" description="HAMP" evidence="19">
    <location>
        <begin position="255"/>
        <end position="307"/>
    </location>
</feature>
<dbReference type="CDD" id="cd00082">
    <property type="entry name" value="HisKA"/>
    <property type="match status" value="1"/>
</dbReference>
<dbReference type="GO" id="GO:0000155">
    <property type="term" value="F:phosphorelay sensor kinase activity"/>
    <property type="evidence" value="ECO:0007669"/>
    <property type="project" value="InterPro"/>
</dbReference>
<keyword evidence="11" id="KW-0067">ATP-binding</keyword>
<dbReference type="Proteomes" id="UP000178429">
    <property type="component" value="Unassembled WGS sequence"/>
</dbReference>
<organism evidence="20 21">
    <name type="scientific">Candidatus Woesebacteria bacterium RIFCSPLOWO2_01_FULL_44_14</name>
    <dbReference type="NCBI Taxonomy" id="1802525"/>
    <lineage>
        <taxon>Bacteria</taxon>
        <taxon>Candidatus Woeseibacteriota</taxon>
    </lineage>
</organism>
<evidence type="ECO:0000256" key="10">
    <source>
        <dbReference type="ARBA" id="ARBA00022777"/>
    </source>
</evidence>
<dbReference type="GO" id="GO:0045121">
    <property type="term" value="C:membrane raft"/>
    <property type="evidence" value="ECO:0007669"/>
    <property type="project" value="UniProtKB-SubCell"/>
</dbReference>
<evidence type="ECO:0000256" key="7">
    <source>
        <dbReference type="ARBA" id="ARBA00022679"/>
    </source>
</evidence>
<protein>
    <recommendedName>
        <fullName evidence="4">histidine kinase</fullName>
        <ecNumber evidence="4">2.7.13.3</ecNumber>
    </recommendedName>
</protein>
<feature type="domain" description="PAS" evidence="18">
    <location>
        <begin position="323"/>
        <end position="396"/>
    </location>
</feature>
<dbReference type="Pfam" id="PF00512">
    <property type="entry name" value="HisKA"/>
    <property type="match status" value="1"/>
</dbReference>
<feature type="domain" description="Histidine kinase" evidence="17">
    <location>
        <begin position="580"/>
        <end position="803"/>
    </location>
</feature>
<evidence type="ECO:0000256" key="12">
    <source>
        <dbReference type="ARBA" id="ARBA00022989"/>
    </source>
</evidence>
<dbReference type="InterPro" id="IPR003660">
    <property type="entry name" value="HAMP_dom"/>
</dbReference>
<keyword evidence="14 16" id="KW-0472">Membrane</keyword>
<dbReference type="NCBIfam" id="TIGR00229">
    <property type="entry name" value="sensory_box"/>
    <property type="match status" value="1"/>
</dbReference>
<dbReference type="SMART" id="SM00388">
    <property type="entry name" value="HisKA"/>
    <property type="match status" value="1"/>
</dbReference>
<dbReference type="SUPFAM" id="SSF47384">
    <property type="entry name" value="Homodimeric domain of signal transducing histidine kinase"/>
    <property type="match status" value="1"/>
</dbReference>
<keyword evidence="7" id="KW-0808">Transferase</keyword>
<evidence type="ECO:0000259" key="19">
    <source>
        <dbReference type="PROSITE" id="PS50885"/>
    </source>
</evidence>
<dbReference type="InterPro" id="IPR036097">
    <property type="entry name" value="HisK_dim/P_sf"/>
</dbReference>
<proteinExistence type="predicted"/>
<feature type="coiled-coil region" evidence="15">
    <location>
        <begin position="299"/>
        <end position="326"/>
    </location>
</feature>
<keyword evidence="12 16" id="KW-1133">Transmembrane helix</keyword>
<evidence type="ECO:0000256" key="15">
    <source>
        <dbReference type="SAM" id="Coils"/>
    </source>
</evidence>
<dbReference type="Pfam" id="PF13426">
    <property type="entry name" value="PAS_9"/>
    <property type="match status" value="2"/>
</dbReference>
<gene>
    <name evidence="20" type="ORF">A2975_02420</name>
</gene>
<keyword evidence="8 16" id="KW-0812">Transmembrane</keyword>
<evidence type="ECO:0000256" key="9">
    <source>
        <dbReference type="ARBA" id="ARBA00022741"/>
    </source>
</evidence>
<dbReference type="SMART" id="SM00387">
    <property type="entry name" value="HATPase_c"/>
    <property type="match status" value="1"/>
</dbReference>
<reference evidence="20 21" key="1">
    <citation type="journal article" date="2016" name="Nat. Commun.">
        <title>Thousands of microbial genomes shed light on interconnected biogeochemical processes in an aquifer system.</title>
        <authorList>
            <person name="Anantharaman K."/>
            <person name="Brown C.T."/>
            <person name="Hug L.A."/>
            <person name="Sharon I."/>
            <person name="Castelle C.J."/>
            <person name="Probst A.J."/>
            <person name="Thomas B.C."/>
            <person name="Singh A."/>
            <person name="Wilkins M.J."/>
            <person name="Karaoz U."/>
            <person name="Brodie E.L."/>
            <person name="Williams K.H."/>
            <person name="Hubbard S.S."/>
            <person name="Banfield J.F."/>
        </authorList>
    </citation>
    <scope>NUCLEOTIDE SEQUENCE [LARGE SCALE GENOMIC DNA]</scope>
</reference>
<keyword evidence="9" id="KW-0547">Nucleotide-binding</keyword>
<evidence type="ECO:0000256" key="2">
    <source>
        <dbReference type="ARBA" id="ARBA00004236"/>
    </source>
</evidence>
<dbReference type="AlphaFoldDB" id="A0A1F8C050"/>
<evidence type="ECO:0000256" key="3">
    <source>
        <dbReference type="ARBA" id="ARBA00004314"/>
    </source>
</evidence>
<keyword evidence="5" id="KW-1003">Cell membrane</keyword>
<evidence type="ECO:0000256" key="1">
    <source>
        <dbReference type="ARBA" id="ARBA00000085"/>
    </source>
</evidence>
<keyword evidence="15" id="KW-0175">Coiled coil</keyword>
<dbReference type="InterPro" id="IPR036890">
    <property type="entry name" value="HATPase_C_sf"/>
</dbReference>
<dbReference type="GO" id="GO:0005524">
    <property type="term" value="F:ATP binding"/>
    <property type="evidence" value="ECO:0007669"/>
    <property type="project" value="UniProtKB-KW"/>
</dbReference>
<dbReference type="FunFam" id="3.30.565.10:FF:000023">
    <property type="entry name" value="PAS domain-containing sensor histidine kinase"/>
    <property type="match status" value="1"/>
</dbReference>
<evidence type="ECO:0000259" key="18">
    <source>
        <dbReference type="PROSITE" id="PS50112"/>
    </source>
</evidence>
<dbReference type="InterPro" id="IPR004358">
    <property type="entry name" value="Sig_transdc_His_kin-like_C"/>
</dbReference>
<name>A0A1F8C050_9BACT</name>
<dbReference type="SMART" id="SM00304">
    <property type="entry name" value="HAMP"/>
    <property type="match status" value="1"/>
</dbReference>
<dbReference type="GO" id="GO:0000156">
    <property type="term" value="F:phosphorelay response regulator activity"/>
    <property type="evidence" value="ECO:0007669"/>
    <property type="project" value="TreeGrafter"/>
</dbReference>
<dbReference type="Gene3D" id="3.30.565.10">
    <property type="entry name" value="Histidine kinase-like ATPase, C-terminal domain"/>
    <property type="match status" value="1"/>
</dbReference>
<dbReference type="SUPFAM" id="SSF158472">
    <property type="entry name" value="HAMP domain-like"/>
    <property type="match status" value="1"/>
</dbReference>
<dbReference type="Gene3D" id="6.10.340.10">
    <property type="match status" value="1"/>
</dbReference>
<dbReference type="STRING" id="1802525.A2975_02420"/>
<dbReference type="Gene3D" id="1.10.287.130">
    <property type="match status" value="1"/>
</dbReference>
<dbReference type="InterPro" id="IPR035965">
    <property type="entry name" value="PAS-like_dom_sf"/>
</dbReference>
<evidence type="ECO:0000256" key="14">
    <source>
        <dbReference type="ARBA" id="ARBA00023136"/>
    </source>
</evidence>
<dbReference type="GO" id="GO:0007234">
    <property type="term" value="P:osmosensory signaling via phosphorelay pathway"/>
    <property type="evidence" value="ECO:0007669"/>
    <property type="project" value="TreeGrafter"/>
</dbReference>
<dbReference type="InterPro" id="IPR003594">
    <property type="entry name" value="HATPase_dom"/>
</dbReference>
<dbReference type="EMBL" id="MGHL01000014">
    <property type="protein sequence ID" value="OGM69189.1"/>
    <property type="molecule type" value="Genomic_DNA"/>
</dbReference>
<evidence type="ECO:0000313" key="21">
    <source>
        <dbReference type="Proteomes" id="UP000178429"/>
    </source>
</evidence>
<dbReference type="PRINTS" id="PR00344">
    <property type="entry name" value="BCTRLSENSOR"/>
</dbReference>
<feature type="transmembrane region" description="Helical" evidence="16">
    <location>
        <begin position="231"/>
        <end position="254"/>
    </location>
</feature>
<comment type="caution">
    <text evidence="20">The sequence shown here is derived from an EMBL/GenBank/DDBJ whole genome shotgun (WGS) entry which is preliminary data.</text>
</comment>
<dbReference type="PANTHER" id="PTHR42878:SF7">
    <property type="entry name" value="SENSOR HISTIDINE KINASE GLRK"/>
    <property type="match status" value="1"/>
</dbReference>
<dbReference type="GO" id="GO:0005886">
    <property type="term" value="C:plasma membrane"/>
    <property type="evidence" value="ECO:0007669"/>
    <property type="project" value="UniProtKB-SubCell"/>
</dbReference>